<dbReference type="NCBIfam" id="TIGR01655">
    <property type="entry name" value="yxeA_fam"/>
    <property type="match status" value="1"/>
</dbReference>
<proteinExistence type="predicted"/>
<dbReference type="RefSeq" id="WP_379832541.1">
    <property type="nucleotide sequence ID" value="NZ_JBHSSC010000043.1"/>
</dbReference>
<name>A0ABW1S339_9LACO</name>
<keyword evidence="2" id="KW-1185">Reference proteome</keyword>
<reference evidence="2" key="1">
    <citation type="journal article" date="2019" name="Int. J. Syst. Evol. Microbiol.">
        <title>The Global Catalogue of Microorganisms (GCM) 10K type strain sequencing project: providing services to taxonomists for standard genome sequencing and annotation.</title>
        <authorList>
            <consortium name="The Broad Institute Genomics Platform"/>
            <consortium name="The Broad Institute Genome Sequencing Center for Infectious Disease"/>
            <person name="Wu L."/>
            <person name="Ma J."/>
        </authorList>
    </citation>
    <scope>NUCLEOTIDE SEQUENCE [LARGE SCALE GENOMIC DNA]</scope>
    <source>
        <strain evidence="2">CCM 8933</strain>
    </source>
</reference>
<dbReference type="InterPro" id="IPR006542">
    <property type="entry name" value="DUF1093"/>
</dbReference>
<organism evidence="1 2">
    <name type="scientific">Lactiplantibacillus daowaiensis</name>
    <dbReference type="NCBI Taxonomy" id="2559918"/>
    <lineage>
        <taxon>Bacteria</taxon>
        <taxon>Bacillati</taxon>
        <taxon>Bacillota</taxon>
        <taxon>Bacilli</taxon>
        <taxon>Lactobacillales</taxon>
        <taxon>Lactobacillaceae</taxon>
        <taxon>Lactiplantibacillus</taxon>
    </lineage>
</organism>
<gene>
    <name evidence="1" type="ORF">ACFP5Y_12895</name>
</gene>
<dbReference type="Gene3D" id="2.40.50.480">
    <property type="match status" value="1"/>
</dbReference>
<evidence type="ECO:0000313" key="1">
    <source>
        <dbReference type="EMBL" id="MFC6182126.1"/>
    </source>
</evidence>
<sequence length="85" mass="9223">MRIDHSAATFPIAVPVGLTEPGFVYQGEATNATGQTRAIKFKTNADQPGPFRRGQIVRVTVNQHFGVTAFKLVSAKQVPKTVKLN</sequence>
<dbReference type="InterPro" id="IPR036166">
    <property type="entry name" value="YxeA-like_sf"/>
</dbReference>
<dbReference type="SUPFAM" id="SSF159121">
    <property type="entry name" value="BC4932-like"/>
    <property type="match status" value="1"/>
</dbReference>
<dbReference type="EMBL" id="JBHSSC010000043">
    <property type="protein sequence ID" value="MFC6182126.1"/>
    <property type="molecule type" value="Genomic_DNA"/>
</dbReference>
<evidence type="ECO:0000313" key="2">
    <source>
        <dbReference type="Proteomes" id="UP001596282"/>
    </source>
</evidence>
<comment type="caution">
    <text evidence="1">The sequence shown here is derived from an EMBL/GenBank/DDBJ whole genome shotgun (WGS) entry which is preliminary data.</text>
</comment>
<protein>
    <submittedName>
        <fullName evidence="1">YxeA family protein</fullName>
    </submittedName>
</protein>
<dbReference type="Proteomes" id="UP001596282">
    <property type="component" value="Unassembled WGS sequence"/>
</dbReference>
<accession>A0ABW1S339</accession>